<gene>
    <name evidence="2" type="ORF">BDA99DRAFT_528640</name>
</gene>
<dbReference type="CDD" id="cd09917">
    <property type="entry name" value="F-box_SF"/>
    <property type="match status" value="1"/>
</dbReference>
<organism evidence="2 3">
    <name type="scientific">Phascolomyces articulosus</name>
    <dbReference type="NCBI Taxonomy" id="60185"/>
    <lineage>
        <taxon>Eukaryota</taxon>
        <taxon>Fungi</taxon>
        <taxon>Fungi incertae sedis</taxon>
        <taxon>Mucoromycota</taxon>
        <taxon>Mucoromycotina</taxon>
        <taxon>Mucoromycetes</taxon>
        <taxon>Mucorales</taxon>
        <taxon>Lichtheimiaceae</taxon>
        <taxon>Phascolomyces</taxon>
    </lineage>
</organism>
<evidence type="ECO:0000313" key="2">
    <source>
        <dbReference type="EMBL" id="KAI9244969.1"/>
    </source>
</evidence>
<comment type="caution">
    <text evidence="2">The sequence shown here is derived from an EMBL/GenBank/DDBJ whole genome shotgun (WGS) entry which is preliminary data.</text>
</comment>
<reference evidence="2" key="2">
    <citation type="submission" date="2023-02" db="EMBL/GenBank/DDBJ databases">
        <authorList>
            <consortium name="DOE Joint Genome Institute"/>
            <person name="Mondo S.J."/>
            <person name="Chang Y."/>
            <person name="Wang Y."/>
            <person name="Ahrendt S."/>
            <person name="Andreopoulos W."/>
            <person name="Barry K."/>
            <person name="Beard J."/>
            <person name="Benny G.L."/>
            <person name="Blankenship S."/>
            <person name="Bonito G."/>
            <person name="Cuomo C."/>
            <person name="Desiro A."/>
            <person name="Gervers K.A."/>
            <person name="Hundley H."/>
            <person name="Kuo A."/>
            <person name="LaButti K."/>
            <person name="Lang B.F."/>
            <person name="Lipzen A."/>
            <person name="O'Donnell K."/>
            <person name="Pangilinan J."/>
            <person name="Reynolds N."/>
            <person name="Sandor L."/>
            <person name="Smith M.W."/>
            <person name="Tsang A."/>
            <person name="Grigoriev I.V."/>
            <person name="Stajich J.E."/>
            <person name="Spatafora J.W."/>
        </authorList>
    </citation>
    <scope>NUCLEOTIDE SEQUENCE</scope>
    <source>
        <strain evidence="2">RSA 2281</strain>
    </source>
</reference>
<protein>
    <recommendedName>
        <fullName evidence="1">F-box domain-containing protein</fullName>
    </recommendedName>
</protein>
<dbReference type="InterPro" id="IPR001810">
    <property type="entry name" value="F-box_dom"/>
</dbReference>
<proteinExistence type="predicted"/>
<evidence type="ECO:0000313" key="3">
    <source>
        <dbReference type="Proteomes" id="UP001209540"/>
    </source>
</evidence>
<sequence length="141" mass="16700">MMNDTNINDNTNNDYYLFDIFLPFDILVNIISHLDPHDCLTCMTVCSSWYTTIPHYAHNVWNKIQLSGTVKRQQKMFKDRRVKRLLGTHVKHVALKNFQEPSFYGIMQTLIDFKCTEIEHLGEERKRDQYGGGWMDIIQLK</sequence>
<dbReference type="SUPFAM" id="SSF81383">
    <property type="entry name" value="F-box domain"/>
    <property type="match status" value="1"/>
</dbReference>
<dbReference type="Proteomes" id="UP001209540">
    <property type="component" value="Unassembled WGS sequence"/>
</dbReference>
<name>A0AAD5JLH1_9FUNG</name>
<dbReference type="EMBL" id="JAIXMP010000055">
    <property type="protein sequence ID" value="KAI9244969.1"/>
    <property type="molecule type" value="Genomic_DNA"/>
</dbReference>
<dbReference type="PROSITE" id="PS50181">
    <property type="entry name" value="FBOX"/>
    <property type="match status" value="1"/>
</dbReference>
<dbReference type="AlphaFoldDB" id="A0AAD5JLH1"/>
<dbReference type="SMART" id="SM00256">
    <property type="entry name" value="FBOX"/>
    <property type="match status" value="1"/>
</dbReference>
<dbReference type="Pfam" id="PF12937">
    <property type="entry name" value="F-box-like"/>
    <property type="match status" value="1"/>
</dbReference>
<dbReference type="InterPro" id="IPR036047">
    <property type="entry name" value="F-box-like_dom_sf"/>
</dbReference>
<accession>A0AAD5JLH1</accession>
<dbReference type="Gene3D" id="1.20.1280.50">
    <property type="match status" value="1"/>
</dbReference>
<evidence type="ECO:0000259" key="1">
    <source>
        <dbReference type="PROSITE" id="PS50181"/>
    </source>
</evidence>
<reference evidence="2" key="1">
    <citation type="journal article" date="2022" name="IScience">
        <title>Evolution of zygomycete secretomes and the origins of terrestrial fungal ecologies.</title>
        <authorList>
            <person name="Chang Y."/>
            <person name="Wang Y."/>
            <person name="Mondo S."/>
            <person name="Ahrendt S."/>
            <person name="Andreopoulos W."/>
            <person name="Barry K."/>
            <person name="Beard J."/>
            <person name="Benny G.L."/>
            <person name="Blankenship S."/>
            <person name="Bonito G."/>
            <person name="Cuomo C."/>
            <person name="Desiro A."/>
            <person name="Gervers K.A."/>
            <person name="Hundley H."/>
            <person name="Kuo A."/>
            <person name="LaButti K."/>
            <person name="Lang B.F."/>
            <person name="Lipzen A."/>
            <person name="O'Donnell K."/>
            <person name="Pangilinan J."/>
            <person name="Reynolds N."/>
            <person name="Sandor L."/>
            <person name="Smith M.E."/>
            <person name="Tsang A."/>
            <person name="Grigoriev I.V."/>
            <person name="Stajich J.E."/>
            <person name="Spatafora J.W."/>
        </authorList>
    </citation>
    <scope>NUCLEOTIDE SEQUENCE</scope>
    <source>
        <strain evidence="2">RSA 2281</strain>
    </source>
</reference>
<feature type="domain" description="F-box" evidence="1">
    <location>
        <begin position="22"/>
        <end position="64"/>
    </location>
</feature>
<keyword evidence="3" id="KW-1185">Reference proteome</keyword>